<dbReference type="EMBL" id="JH883607">
    <property type="protein sequence ID" value="ELR46186.1"/>
    <property type="molecule type" value="Genomic_DNA"/>
</dbReference>
<comment type="subunit">
    <text evidence="9 10">Component of the GINS complex which is a heterotetramer of GINS1, GINS2, GINS3 and GINS4. Forms a stable subcomplex with GINS4. GINS complex interacts with DNA primase in vitro. Component of the CMG helicase complex, a hexameric ring of related MCM2-7 subunits stabilized by CDC45 and the tetrameric GINS complex.</text>
</comment>
<dbReference type="Pfam" id="PF05916">
    <property type="entry name" value="Sld5"/>
    <property type="match status" value="1"/>
</dbReference>
<sequence>FQEDGLRQVLEEMKALYAQNLPDVNNTKSSGRGDLITAIKLRHWFLLRNQRCTGAYLYDRLLRIRALRWDYGSVLPSALRLHMSAEEMDWFNGYKKSLATYMRSLAGDQGLDITQDMKPPKSLCIKVRCLKDYGEFEVEDGASVLLKKHSQHFLPRWKCKQLIRQGILEHVLS</sequence>
<comment type="subcellular location">
    <subcellularLocation>
        <location evidence="2">Chromosome</location>
    </subcellularLocation>
    <subcellularLocation>
        <location evidence="1 10">Nucleus</location>
    </subcellularLocation>
</comment>
<dbReference type="SUPFAM" id="SSF158573">
    <property type="entry name" value="GINS helical bundle-like"/>
    <property type="match status" value="1"/>
</dbReference>
<dbReference type="InterPro" id="IPR056783">
    <property type="entry name" value="PSF1_C"/>
</dbReference>
<dbReference type="GO" id="GO:1902983">
    <property type="term" value="P:DNA strand elongation involved in mitotic DNA replication"/>
    <property type="evidence" value="ECO:0007669"/>
    <property type="project" value="TreeGrafter"/>
</dbReference>
<evidence type="ECO:0000256" key="5">
    <source>
        <dbReference type="ARBA" id="ARBA00022454"/>
    </source>
</evidence>
<evidence type="ECO:0000256" key="10">
    <source>
        <dbReference type="RuleBase" id="RU368085"/>
    </source>
</evidence>
<evidence type="ECO:0000256" key="6">
    <source>
        <dbReference type="ARBA" id="ARBA00022705"/>
    </source>
</evidence>
<evidence type="ECO:0000256" key="7">
    <source>
        <dbReference type="ARBA" id="ARBA00023242"/>
    </source>
</evidence>
<keyword evidence="5" id="KW-0158">Chromosome</keyword>
<proteinExistence type="inferred from homology"/>
<dbReference type="FunFam" id="1.20.58.1030:FF:000001">
    <property type="entry name" value="DNA replication complex GINS protein PSF1"/>
    <property type="match status" value="1"/>
</dbReference>
<evidence type="ECO:0000256" key="8">
    <source>
        <dbReference type="ARBA" id="ARBA00045258"/>
    </source>
</evidence>
<reference evidence="13 14" key="1">
    <citation type="journal article" date="2012" name="Nat. Genet.">
        <title>The yak genome and adaptation to life at high altitude.</title>
        <authorList>
            <person name="Qiu Q."/>
            <person name="Zhang G."/>
            <person name="Ma T."/>
            <person name="Qian W."/>
            <person name="Wang J."/>
            <person name="Ye Z."/>
            <person name="Cao C."/>
            <person name="Hu Q."/>
            <person name="Kim J."/>
            <person name="Larkin D.M."/>
            <person name="Auvil L."/>
            <person name="Capitanu B."/>
            <person name="Ma J."/>
            <person name="Lewin H.A."/>
            <person name="Qian X."/>
            <person name="Lang Y."/>
            <person name="Zhou R."/>
            <person name="Wang L."/>
            <person name="Wang K."/>
            <person name="Xia J."/>
            <person name="Liao S."/>
            <person name="Pan S."/>
            <person name="Lu X."/>
            <person name="Hou H."/>
            <person name="Wang Y."/>
            <person name="Zang X."/>
            <person name="Yin Y."/>
            <person name="Ma H."/>
            <person name="Zhang J."/>
            <person name="Wang Z."/>
            <person name="Zhang Y."/>
            <person name="Zhang D."/>
            <person name="Yonezawa T."/>
            <person name="Hasegawa M."/>
            <person name="Zhong Y."/>
            <person name="Liu W."/>
            <person name="Zhang Y."/>
            <person name="Huang Z."/>
            <person name="Zhang S."/>
            <person name="Long R."/>
            <person name="Yang H."/>
            <person name="Wang J."/>
            <person name="Lenstra J.A."/>
            <person name="Cooper D.N."/>
            <person name="Wu Y."/>
            <person name="Wang J."/>
            <person name="Shi P."/>
            <person name="Wang J."/>
            <person name="Liu J."/>
        </authorList>
    </citation>
    <scope>NUCLEOTIDE SEQUENCE [LARGE SCALE GENOMIC DNA]</scope>
    <source>
        <strain evidence="14">yakQH1</strain>
    </source>
</reference>
<keyword evidence="7 10" id="KW-0539">Nucleus</keyword>
<dbReference type="CDD" id="cd21696">
    <property type="entry name" value="GINS_B_Psf1"/>
    <property type="match status" value="1"/>
</dbReference>
<evidence type="ECO:0000259" key="11">
    <source>
        <dbReference type="Pfam" id="PF05916"/>
    </source>
</evidence>
<comment type="similarity">
    <text evidence="3 10">Belongs to the GINS1/PSF1 family.</text>
</comment>
<dbReference type="Pfam" id="PF24997">
    <property type="entry name" value="PSF1_C"/>
    <property type="match status" value="1"/>
</dbReference>
<dbReference type="PANTHER" id="PTHR12914:SF2">
    <property type="entry name" value="DNA REPLICATION COMPLEX GINS PROTEIN PSF1"/>
    <property type="match status" value="1"/>
</dbReference>
<evidence type="ECO:0000259" key="12">
    <source>
        <dbReference type="Pfam" id="PF24997"/>
    </source>
</evidence>
<evidence type="ECO:0000256" key="1">
    <source>
        <dbReference type="ARBA" id="ARBA00004123"/>
    </source>
</evidence>
<dbReference type="InterPro" id="IPR005339">
    <property type="entry name" value="GINS_Psf1"/>
</dbReference>
<dbReference type="GO" id="GO:0000811">
    <property type="term" value="C:GINS complex"/>
    <property type="evidence" value="ECO:0007669"/>
    <property type="project" value="UniProtKB-UniRule"/>
</dbReference>
<comment type="function">
    <text evidence="8 10">Required for correct functioning of the GINS complex, a complex that plays an essential role in the initiation of DNA replication, and progression of DNA replication forks. GINS complex is a core component of CDC45-MCM-GINS (CMG) helicase, the molecular machine that unwinds template DNA during replication, and around which the replisome is built.</text>
</comment>
<name>L8HQL9_9CETA</name>
<dbReference type="Proteomes" id="UP000011080">
    <property type="component" value="Unassembled WGS sequence"/>
</dbReference>
<gene>
    <name evidence="13" type="ORF">M91_17314</name>
</gene>
<feature type="domain" description="DNA replication complex GINS protein PSF1 C-terminal" evidence="12">
    <location>
        <begin position="121"/>
        <end position="172"/>
    </location>
</feature>
<evidence type="ECO:0000256" key="2">
    <source>
        <dbReference type="ARBA" id="ARBA00004286"/>
    </source>
</evidence>
<feature type="domain" description="GINS subunit" evidence="11">
    <location>
        <begin position="46"/>
        <end position="105"/>
    </location>
</feature>
<evidence type="ECO:0000313" key="13">
    <source>
        <dbReference type="EMBL" id="ELR46186.1"/>
    </source>
</evidence>
<dbReference type="InterPro" id="IPR021151">
    <property type="entry name" value="GINS_A"/>
</dbReference>
<accession>L8HQL9</accession>
<evidence type="ECO:0000256" key="9">
    <source>
        <dbReference type="ARBA" id="ARBA00065051"/>
    </source>
</evidence>
<evidence type="ECO:0000256" key="3">
    <source>
        <dbReference type="ARBA" id="ARBA00006677"/>
    </source>
</evidence>
<dbReference type="InterPro" id="IPR036224">
    <property type="entry name" value="GINS_bundle-like_dom_sf"/>
</dbReference>
<keyword evidence="6 10" id="KW-0235">DNA replication</keyword>
<evidence type="ECO:0000313" key="14">
    <source>
        <dbReference type="Proteomes" id="UP000011080"/>
    </source>
</evidence>
<dbReference type="STRING" id="72004.ENSBMUP00000031882"/>
<protein>
    <recommendedName>
        <fullName evidence="4 10">DNA replication complex GINS protein PSF1</fullName>
    </recommendedName>
</protein>
<dbReference type="Gene3D" id="1.20.58.1030">
    <property type="match status" value="1"/>
</dbReference>
<dbReference type="CDD" id="cd11710">
    <property type="entry name" value="GINS_A_psf1"/>
    <property type="match status" value="1"/>
</dbReference>
<evidence type="ECO:0000256" key="4">
    <source>
        <dbReference type="ARBA" id="ARBA00015143"/>
    </source>
</evidence>
<dbReference type="PANTHER" id="PTHR12914">
    <property type="entry name" value="PARTNER OF SLD5"/>
    <property type="match status" value="1"/>
</dbReference>
<organism evidence="13 14">
    <name type="scientific">Bos mutus</name>
    <name type="common">wild yak</name>
    <dbReference type="NCBI Taxonomy" id="72004"/>
    <lineage>
        <taxon>Eukaryota</taxon>
        <taxon>Metazoa</taxon>
        <taxon>Chordata</taxon>
        <taxon>Craniata</taxon>
        <taxon>Vertebrata</taxon>
        <taxon>Euteleostomi</taxon>
        <taxon>Mammalia</taxon>
        <taxon>Eutheria</taxon>
        <taxon>Laurasiatheria</taxon>
        <taxon>Artiodactyla</taxon>
        <taxon>Ruminantia</taxon>
        <taxon>Pecora</taxon>
        <taxon>Bovidae</taxon>
        <taxon>Bovinae</taxon>
        <taxon>Bos</taxon>
    </lineage>
</organism>
<feature type="non-terminal residue" evidence="13">
    <location>
        <position position="1"/>
    </location>
</feature>
<dbReference type="AlphaFoldDB" id="L8HQL9"/>